<protein>
    <submittedName>
        <fullName evidence="2">Extender of the chronological lifespan protein 2</fullName>
    </submittedName>
</protein>
<dbReference type="Pfam" id="PF12855">
    <property type="entry name" value="Ecl1"/>
    <property type="match status" value="1"/>
</dbReference>
<dbReference type="AlphaFoldDB" id="A0A1D1XKP5"/>
<reference evidence="2" key="1">
    <citation type="submission" date="2015-07" db="EMBL/GenBank/DDBJ databases">
        <title>Transcriptome Assembly of Anthurium amnicola.</title>
        <authorList>
            <person name="Suzuki J."/>
        </authorList>
    </citation>
    <scope>NUCLEOTIDE SEQUENCE</scope>
</reference>
<dbReference type="InterPro" id="IPR024368">
    <property type="entry name" value="Ecl1/2/3"/>
</dbReference>
<evidence type="ECO:0000256" key="1">
    <source>
        <dbReference type="SAM" id="MobiDB-lite"/>
    </source>
</evidence>
<proteinExistence type="predicted"/>
<feature type="region of interest" description="Disordered" evidence="1">
    <location>
        <begin position="37"/>
        <end position="60"/>
    </location>
</feature>
<sequence>MDLDWCLICERKTQGSLYCSEECRFKDYLSAYTCLTPSDSPTSSGSSTPTNSGSSTSNAPISANNSFAYLFYRKPSPCFQRPQINNTNTDHLKNNLAICDLFSEIKKSQSTLNPAFKNTIEMPKDSNENLARSLDTRHLHI</sequence>
<name>A0A1D1XKP5_9ARAE</name>
<evidence type="ECO:0000313" key="2">
    <source>
        <dbReference type="EMBL" id="JAT42967.1"/>
    </source>
</evidence>
<feature type="compositionally biased region" description="Low complexity" evidence="1">
    <location>
        <begin position="37"/>
        <end position="58"/>
    </location>
</feature>
<organism evidence="2">
    <name type="scientific">Anthurium amnicola</name>
    <dbReference type="NCBI Taxonomy" id="1678845"/>
    <lineage>
        <taxon>Eukaryota</taxon>
        <taxon>Viridiplantae</taxon>
        <taxon>Streptophyta</taxon>
        <taxon>Embryophyta</taxon>
        <taxon>Tracheophyta</taxon>
        <taxon>Spermatophyta</taxon>
        <taxon>Magnoliopsida</taxon>
        <taxon>Liliopsida</taxon>
        <taxon>Araceae</taxon>
        <taxon>Pothoideae</taxon>
        <taxon>Potheae</taxon>
        <taxon>Anthurium</taxon>
    </lineage>
</organism>
<accession>A0A1D1XKP5</accession>
<dbReference type="EMBL" id="GDJX01024969">
    <property type="protein sequence ID" value="JAT42967.1"/>
    <property type="molecule type" value="Transcribed_RNA"/>
</dbReference>
<gene>
    <name evidence="2" type="primary">ecl2_1</name>
    <name evidence="2" type="ORF">g.55964</name>
</gene>